<dbReference type="GeneID" id="101360570"/>
<comment type="similarity">
    <text evidence="1">Belongs to the CDR2 family.</text>
</comment>
<organism evidence="5 6">
    <name type="scientific">Trichechus manatus latirostris</name>
    <name type="common">Florida manatee</name>
    <dbReference type="NCBI Taxonomy" id="127582"/>
    <lineage>
        <taxon>Eukaryota</taxon>
        <taxon>Metazoa</taxon>
        <taxon>Chordata</taxon>
        <taxon>Craniata</taxon>
        <taxon>Vertebrata</taxon>
        <taxon>Euteleostomi</taxon>
        <taxon>Mammalia</taxon>
        <taxon>Eutheria</taxon>
        <taxon>Afrotheria</taxon>
        <taxon>Sirenia</taxon>
        <taxon>Trichechidae</taxon>
        <taxon>Trichechus</taxon>
    </lineage>
</organism>
<gene>
    <name evidence="6" type="primary">CDR2L</name>
</gene>
<dbReference type="RefSeq" id="XP_004374216.1">
    <property type="nucleotide sequence ID" value="XM_004374159.1"/>
</dbReference>
<evidence type="ECO:0000313" key="5">
    <source>
        <dbReference type="Proteomes" id="UP000248480"/>
    </source>
</evidence>
<feature type="region of interest" description="Disordered" evidence="4">
    <location>
        <begin position="381"/>
        <end position="416"/>
    </location>
</feature>
<keyword evidence="5" id="KW-1185">Reference proteome</keyword>
<dbReference type="Proteomes" id="UP000248480">
    <property type="component" value="Unplaced"/>
</dbReference>
<dbReference type="InterPro" id="IPR026079">
    <property type="entry name" value="CDR2"/>
</dbReference>
<reference evidence="6" key="1">
    <citation type="submission" date="2025-08" db="UniProtKB">
        <authorList>
            <consortium name="RefSeq"/>
        </authorList>
    </citation>
    <scope>IDENTIFICATION</scope>
</reference>
<evidence type="ECO:0000256" key="4">
    <source>
        <dbReference type="SAM" id="MobiDB-lite"/>
    </source>
</evidence>
<feature type="region of interest" description="Disordered" evidence="4">
    <location>
        <begin position="280"/>
        <end position="314"/>
    </location>
</feature>
<feature type="coiled-coil region" evidence="3">
    <location>
        <begin position="90"/>
        <end position="141"/>
    </location>
</feature>
<protein>
    <submittedName>
        <fullName evidence="6">Cerebellar degeneration-related protein 2-like</fullName>
    </submittedName>
</protein>
<dbReference type="FunCoup" id="A0A2Y9DGG2">
    <property type="interactions" value="120"/>
</dbReference>
<proteinExistence type="inferred from homology"/>
<sequence>MRRAAGMEDFAEEDERWYDQQDLERDLHLAAELGKTLLERNKELEESLQQMYTTNEEQVQEIEYLTKQLDTLRHVNEQHAKVYEQLDVTARDLELTNQKLVLESKAAQQKIHGLTETIERLQAQVEELQAQVEQLRGLEQLRVRREKRERRRTVHTFPCLKELCTSPRWEDAFRLHSSSLELGPRPLEQENERLQFLVGALRSQVSQERQRKERAEREYTAVLQEYSELERRLGELEGCRLRVQELEADLLELQQMKQVKTYLLGREDHLAEALLEPLTHAPEADDPQPGGGGDLGAQDGVSSPAASPGHAVRKSCSDTALNTIVAKDPASRHAGNLTLHANSVRKRGMSILREVDEQYHALLEKYEELLSKCRQHGAGVRHAGVQTSRPISRDSSWRDLRGGEEGPGEAKVGAKSVSQHVEAVDKRLEQSQPEYKALFKEIFSRIQKTKADINATKVKTHSSK</sequence>
<dbReference type="AlphaFoldDB" id="A0A2Y9DGG2"/>
<evidence type="ECO:0000256" key="2">
    <source>
        <dbReference type="ARBA" id="ARBA00023054"/>
    </source>
</evidence>
<feature type="compositionally biased region" description="Basic and acidic residues" evidence="4">
    <location>
        <begin position="391"/>
        <end position="404"/>
    </location>
</feature>
<dbReference type="PANTHER" id="PTHR19232:SF10">
    <property type="entry name" value="CEREBELLAR DEGENERATION-RELATED PROTEIN 2-LIKE"/>
    <property type="match status" value="1"/>
</dbReference>
<dbReference type="PANTHER" id="PTHR19232">
    <property type="entry name" value="CENTROCORTIN FAMILY MEMBER"/>
    <property type="match status" value="1"/>
</dbReference>
<feature type="coiled-coil region" evidence="3">
    <location>
        <begin position="198"/>
        <end position="256"/>
    </location>
</feature>
<name>A0A2Y9DGG2_TRIMA</name>
<keyword evidence="2 3" id="KW-0175">Coiled coil</keyword>
<evidence type="ECO:0000256" key="1">
    <source>
        <dbReference type="ARBA" id="ARBA00009019"/>
    </source>
</evidence>
<dbReference type="KEGG" id="tmu:101360570"/>
<dbReference type="CTD" id="30850"/>
<dbReference type="InParanoid" id="A0A2Y9DGG2"/>
<accession>A0A2Y9DGG2</accession>
<evidence type="ECO:0000256" key="3">
    <source>
        <dbReference type="SAM" id="Coils"/>
    </source>
</evidence>
<dbReference type="OrthoDB" id="10059415at2759"/>
<evidence type="ECO:0000313" key="6">
    <source>
        <dbReference type="RefSeq" id="XP_004374216.1"/>
    </source>
</evidence>